<dbReference type="EMBL" id="CAJVQB010005598">
    <property type="protein sequence ID" value="CAG8665688.1"/>
    <property type="molecule type" value="Genomic_DNA"/>
</dbReference>
<evidence type="ECO:0000313" key="2">
    <source>
        <dbReference type="Proteomes" id="UP000789901"/>
    </source>
</evidence>
<gene>
    <name evidence="1" type="ORF">GMARGA_LOCUS10135</name>
</gene>
<keyword evidence="2" id="KW-1185">Reference proteome</keyword>
<proteinExistence type="predicted"/>
<sequence>KKLKSLLQYYFKVINLATRSQDIFDLVINIIIDYNKCDWLIITYYKIINYLMSCD</sequence>
<protein>
    <submittedName>
        <fullName evidence="1">31619_t:CDS:1</fullName>
    </submittedName>
</protein>
<reference evidence="1 2" key="1">
    <citation type="submission" date="2021-06" db="EMBL/GenBank/DDBJ databases">
        <authorList>
            <person name="Kallberg Y."/>
            <person name="Tangrot J."/>
            <person name="Rosling A."/>
        </authorList>
    </citation>
    <scope>NUCLEOTIDE SEQUENCE [LARGE SCALE GENOMIC DNA]</scope>
    <source>
        <strain evidence="1 2">120-4 pot B 10/14</strain>
    </source>
</reference>
<organism evidence="1 2">
    <name type="scientific">Gigaspora margarita</name>
    <dbReference type="NCBI Taxonomy" id="4874"/>
    <lineage>
        <taxon>Eukaryota</taxon>
        <taxon>Fungi</taxon>
        <taxon>Fungi incertae sedis</taxon>
        <taxon>Mucoromycota</taxon>
        <taxon>Glomeromycotina</taxon>
        <taxon>Glomeromycetes</taxon>
        <taxon>Diversisporales</taxon>
        <taxon>Gigasporaceae</taxon>
        <taxon>Gigaspora</taxon>
    </lineage>
</organism>
<evidence type="ECO:0000313" key="1">
    <source>
        <dbReference type="EMBL" id="CAG8665688.1"/>
    </source>
</evidence>
<feature type="non-terminal residue" evidence="1">
    <location>
        <position position="1"/>
    </location>
</feature>
<name>A0ABN7UTA7_GIGMA</name>
<dbReference type="Proteomes" id="UP000789901">
    <property type="component" value="Unassembled WGS sequence"/>
</dbReference>
<accession>A0ABN7UTA7</accession>
<comment type="caution">
    <text evidence="1">The sequence shown here is derived from an EMBL/GenBank/DDBJ whole genome shotgun (WGS) entry which is preliminary data.</text>
</comment>